<dbReference type="Proteomes" id="UP000201571">
    <property type="component" value="Segment"/>
</dbReference>
<dbReference type="KEGG" id="vg:13842691"/>
<reference evidence="1 2" key="1">
    <citation type="journal article" date="2012" name="BMC Genomics">
        <title>Genome of Epinotia aporema granulovirus (EpapGV), a polyorganotropic fast killing betabaculovirus with a novel thymidylate kinase gene.</title>
        <authorList>
            <person name="Ferrelli M.L."/>
            <person name="Salvador R."/>
            <person name="Biedma M.E."/>
            <person name="Berretta M.F."/>
            <person name="Haase S."/>
            <person name="Sciocco-Cap A."/>
            <person name="Ghiringhelli P.D."/>
            <person name="Romanowski V."/>
        </authorList>
    </citation>
    <scope>NUCLEOTIDE SEQUENCE [LARGE SCALE GENOMIC DNA]</scope>
</reference>
<dbReference type="RefSeq" id="YP_006908599.1">
    <property type="nucleotide sequence ID" value="NC_018875.1"/>
</dbReference>
<gene>
    <name evidence="1" type="primary">lef-4</name>
</gene>
<name>K4EQ29_9BBAC</name>
<dbReference type="OrthoDB" id="6452at10239"/>
<keyword evidence="2" id="KW-1185">Reference proteome</keyword>
<sequence>MTGKVMDSVRELELSYTFNYSQDLLFRFKQWLDGNFSVTDQYVEVLDENNARTRIHGGAIKSVVHKKLIDSSRFVVAIYNNFVPLVKRECVEIEYNQCNETVKRLCKTRVYQNKQLYGDVEIKFELLYYETNTGDYLDPLSVTKVIALYNHINTDNVIDITSNSHVGSDEILANCRLEYEYNDDLSQHTILNVANLINTIERTLVDYAIAPFLSHTAIFNELSYRPFVDEKLLSDNAMDIAWWALKLDGVRGKGYIVNGAYVYIELDDMQLFSGPITAPAEFLTNKVVGVQMEFVQSTFFITDILGLYKYKYDNRNQYDIAPLINIDVSAAVCFMNQNKDTSVQFGEYQIKFQRFYRDRSSINTEWAPNDGYIGLNKDYEIVKIKPQKSYEMKYQGDNVFVCSFGVYNIDQRPPSLTLVVGSVYEVIIKCDNIVTVVKERPDRLISN</sequence>
<dbReference type="GeneID" id="13842691"/>
<proteinExistence type="predicted"/>
<protein>
    <submittedName>
        <fullName evidence="1">Late expression factor 4</fullName>
    </submittedName>
</protein>
<dbReference type="Pfam" id="PF05098">
    <property type="entry name" value="LEF-4"/>
    <property type="match status" value="1"/>
</dbReference>
<dbReference type="InterPro" id="IPR007790">
    <property type="entry name" value="LEF-4"/>
</dbReference>
<organism evidence="1 2">
    <name type="scientific">Epinotia aporema granulovirus</name>
    <dbReference type="NCBI Taxonomy" id="166056"/>
    <lineage>
        <taxon>Viruses</taxon>
        <taxon>Viruses incertae sedis</taxon>
        <taxon>Naldaviricetes</taxon>
        <taxon>Lefavirales</taxon>
        <taxon>Baculoviridae</taxon>
        <taxon>Betabaculovirus</taxon>
        <taxon>Betabaculovirus epaporemae</taxon>
    </lineage>
</organism>
<dbReference type="GO" id="GO:0006355">
    <property type="term" value="P:regulation of DNA-templated transcription"/>
    <property type="evidence" value="ECO:0007669"/>
    <property type="project" value="InterPro"/>
</dbReference>
<dbReference type="EMBL" id="JN408834">
    <property type="protein sequence ID" value="AER41517.1"/>
    <property type="molecule type" value="Genomic_DNA"/>
</dbReference>
<evidence type="ECO:0000313" key="2">
    <source>
        <dbReference type="Proteomes" id="UP000201571"/>
    </source>
</evidence>
<evidence type="ECO:0000313" key="1">
    <source>
        <dbReference type="EMBL" id="AER41517.1"/>
    </source>
</evidence>
<accession>K4EQ29</accession>